<reference evidence="2" key="1">
    <citation type="submission" date="2021-02" db="EMBL/GenBank/DDBJ databases">
        <authorList>
            <person name="Nowell W R."/>
        </authorList>
    </citation>
    <scope>NUCLEOTIDE SEQUENCE</scope>
</reference>
<accession>A0A821AN58</accession>
<protein>
    <submittedName>
        <fullName evidence="2">Uncharacterized protein</fullName>
    </submittedName>
</protein>
<proteinExistence type="predicted"/>
<gene>
    <name evidence="2" type="ORF">TSG867_LOCUS26433</name>
</gene>
<feature type="region of interest" description="Disordered" evidence="1">
    <location>
        <begin position="22"/>
        <end position="74"/>
    </location>
</feature>
<feature type="compositionally biased region" description="Acidic residues" evidence="1">
    <location>
        <begin position="43"/>
        <end position="56"/>
    </location>
</feature>
<dbReference type="EMBL" id="CAJOBQ010002779">
    <property type="protein sequence ID" value="CAF4578563.1"/>
    <property type="molecule type" value="Genomic_DNA"/>
</dbReference>
<feature type="compositionally biased region" description="Polar residues" evidence="1">
    <location>
        <begin position="22"/>
        <end position="40"/>
    </location>
</feature>
<evidence type="ECO:0000313" key="2">
    <source>
        <dbReference type="EMBL" id="CAF4578563.1"/>
    </source>
</evidence>
<evidence type="ECO:0000313" key="3">
    <source>
        <dbReference type="Proteomes" id="UP000663862"/>
    </source>
</evidence>
<sequence length="74" mass="8196">MPEPNEDQDPISTEVTEYTSAAYTPSEESMIFSNQQTLSNMPEPDEEPDPISEEVVEPVPTSAEYALSEEAQDT</sequence>
<dbReference type="Proteomes" id="UP000663862">
    <property type="component" value="Unassembled WGS sequence"/>
</dbReference>
<evidence type="ECO:0000256" key="1">
    <source>
        <dbReference type="SAM" id="MobiDB-lite"/>
    </source>
</evidence>
<name>A0A821AN58_9BILA</name>
<organism evidence="2 3">
    <name type="scientific">Rotaria socialis</name>
    <dbReference type="NCBI Taxonomy" id="392032"/>
    <lineage>
        <taxon>Eukaryota</taxon>
        <taxon>Metazoa</taxon>
        <taxon>Spiralia</taxon>
        <taxon>Gnathifera</taxon>
        <taxon>Rotifera</taxon>
        <taxon>Eurotatoria</taxon>
        <taxon>Bdelloidea</taxon>
        <taxon>Philodinida</taxon>
        <taxon>Philodinidae</taxon>
        <taxon>Rotaria</taxon>
    </lineage>
</organism>
<comment type="caution">
    <text evidence="2">The sequence shown here is derived from an EMBL/GenBank/DDBJ whole genome shotgun (WGS) entry which is preliminary data.</text>
</comment>
<dbReference type="AlphaFoldDB" id="A0A821AN58"/>